<feature type="signal peptide" evidence="2">
    <location>
        <begin position="1"/>
        <end position="21"/>
    </location>
</feature>
<dbReference type="RefSeq" id="WP_040048067.1">
    <property type="nucleotide sequence ID" value="NZ_JWIR02000058.1"/>
</dbReference>
<reference evidence="3" key="1">
    <citation type="submission" date="2015-02" db="EMBL/GenBank/DDBJ databases">
        <title>Genome Assembly of Bacillaceae bacterium MTCC 8252.</title>
        <authorList>
            <person name="Verma A."/>
            <person name="Khatri I."/>
            <person name="Mual P."/>
            <person name="Subramanian S."/>
            <person name="Krishnamurthi S."/>
        </authorList>
    </citation>
    <scope>NUCLEOTIDE SEQUENCE [LARGE SCALE GENOMIC DNA]</scope>
    <source>
        <strain evidence="3">MTCC 8252</strain>
    </source>
</reference>
<keyword evidence="4" id="KW-1185">Reference proteome</keyword>
<dbReference type="Pfam" id="PF13129">
    <property type="entry name" value="DUF3953"/>
    <property type="match status" value="1"/>
</dbReference>
<proteinExistence type="predicted"/>
<dbReference type="InterPro" id="IPR025018">
    <property type="entry name" value="DUF3953"/>
</dbReference>
<keyword evidence="1" id="KW-1133">Transmembrane helix</keyword>
<evidence type="ECO:0000256" key="2">
    <source>
        <dbReference type="SAM" id="SignalP"/>
    </source>
</evidence>
<dbReference type="EMBL" id="JWIR02000058">
    <property type="protein sequence ID" value="KKB36855.1"/>
    <property type="molecule type" value="Genomic_DNA"/>
</dbReference>
<evidence type="ECO:0008006" key="5">
    <source>
        <dbReference type="Google" id="ProtNLM"/>
    </source>
</evidence>
<comment type="caution">
    <text evidence="3">The sequence shown here is derived from an EMBL/GenBank/DDBJ whole genome shotgun (WGS) entry which is preliminary data.</text>
</comment>
<name>A0A0F5HUW8_BACTR</name>
<feature type="transmembrane region" description="Helical" evidence="1">
    <location>
        <begin position="55"/>
        <end position="75"/>
    </location>
</feature>
<keyword evidence="2" id="KW-0732">Signal</keyword>
<evidence type="ECO:0000313" key="4">
    <source>
        <dbReference type="Proteomes" id="UP000031563"/>
    </source>
</evidence>
<sequence>MKTLKFTLAILVITLSAYNLAAPASFYAPLSLLLLSGLLVILGTEELQKDRKSGLGYTIQVAAVFCLATAIYTLLGN</sequence>
<feature type="transmembrane region" description="Helical" evidence="1">
    <location>
        <begin position="27"/>
        <end position="43"/>
    </location>
</feature>
<keyword evidence="1" id="KW-0812">Transmembrane</keyword>
<feature type="chain" id="PRO_5038769904" description="DUF3953 domain-containing protein" evidence="2">
    <location>
        <begin position="22"/>
        <end position="77"/>
    </location>
</feature>
<dbReference type="AlphaFoldDB" id="A0A0F5HUW8"/>
<protein>
    <recommendedName>
        <fullName evidence="5">DUF3953 domain-containing protein</fullName>
    </recommendedName>
</protein>
<accession>A0A0F5HUW8</accession>
<organism evidence="3 4">
    <name type="scientific">Bacillus thermotolerans</name>
    <name type="common">Quasibacillus thermotolerans</name>
    <dbReference type="NCBI Taxonomy" id="1221996"/>
    <lineage>
        <taxon>Bacteria</taxon>
        <taxon>Bacillati</taxon>
        <taxon>Bacillota</taxon>
        <taxon>Bacilli</taxon>
        <taxon>Bacillales</taxon>
        <taxon>Bacillaceae</taxon>
        <taxon>Bacillus</taxon>
    </lineage>
</organism>
<evidence type="ECO:0000313" key="3">
    <source>
        <dbReference type="EMBL" id="KKB36855.1"/>
    </source>
</evidence>
<keyword evidence="1" id="KW-0472">Membrane</keyword>
<dbReference type="Proteomes" id="UP000031563">
    <property type="component" value="Unassembled WGS sequence"/>
</dbReference>
<gene>
    <name evidence="3" type="ORF">QY95_02929</name>
</gene>
<evidence type="ECO:0000256" key="1">
    <source>
        <dbReference type="SAM" id="Phobius"/>
    </source>
</evidence>